<comment type="caution">
    <text evidence="5">The sequence shown here is derived from an EMBL/GenBank/DDBJ whole genome shotgun (WGS) entry which is preliminary data.</text>
</comment>
<dbReference type="Gene3D" id="3.20.20.300">
    <property type="entry name" value="Glycoside hydrolase, family 3, N-terminal domain"/>
    <property type="match status" value="1"/>
</dbReference>
<evidence type="ECO:0000313" key="6">
    <source>
        <dbReference type="Proteomes" id="UP000634229"/>
    </source>
</evidence>
<dbReference type="CDD" id="cd23343">
    <property type="entry name" value="beta-trefoil_FSCN_BglX-like"/>
    <property type="match status" value="1"/>
</dbReference>
<sequence>MGATRGCGERGWVVGGATVRFSRPDVEPPLPEGTYVFVTGTAARPHRRRAALRALAASALAAALLTGLPPAGPTPAGAQTGLPFRDPRLPLRERVDDLLDRLTLDEKISLLHQYQPAIPRLGIRSFKTGTEALHGVAWLGEATVFPQAIGLASAWDPALMRRVGSAVGDETRGFQRERPPGWGLNVWAPVVNLLRDPRWGRNEEGYSEDPFLTGAISTAYGKGLEGDDPGHLKTAPTLKHYLANNNEVNRTTTSSDLRPRVKHEYDEEAFRPAIAADAATGVMSAYNLVNGRPNTVNPDLNHTVRRWTQRDLFHVTDAQAPGNLLPGVQNYYATPAEADAAALKAGIDSFTNDNTDPGPTRAALRSALDQGLITVAEVDRAVRHVLSLRIRLGEFDPGGGPYGDIGPSVINSPAHRALARETAAKAMVLLKNHNRTLPLDPARTRRVAVVGPLADTLYTDWYSGTPPYKVTPKKGIAERLAKSGSGTVTSREGVDRIALRNAANGRYITAGGGAAGAPLKESATPSGAAEQFDVFDWGGGVVALRAVANDRYVGLHEGGTFVNDQTEPNGWFVQQQFRLERQPDGRYLLRYAGYDAQESWFGDKKYLAAREDGTLALVTAENATRYTREVRRDGAREAAEAARGADAAVVVVGSMPLINGKEDHDRTDMGLARQQERMVRAVKRANPRTVVVVENSYPTTLNWEKAHAPALLWTTHAGQETGHGLADVLFGGVNPAGRLTQTWYRSQRDLPGILDYDIIRSDRTYQYFRGRPLYPFGHGLSYTDFRYGQVKRVPGGVEVPVTNTGSRAGDEVVQLYTHQRVSRDKQPRLRLRAFRRVSLEPGGTKTVRLPLRTADLAHWDVTRGRWVVESGVHDLMVGASSADIRTRTTWTVRGETIPARDLSRRTRAADFDDYTGTRLVDAAKVRGDAVASGPHGGRLVFRDADLGGGASVFTVRAAKETPGASTVEVRLGSPTGPLAATARVPSTGSRYTYRTVTARLTAAAGRRDVHLILGKGLRLSTFSLR</sequence>
<dbReference type="Gene3D" id="2.60.120.380">
    <property type="match status" value="1"/>
</dbReference>
<dbReference type="SMART" id="SM01217">
    <property type="entry name" value="Fn3_like"/>
    <property type="match status" value="1"/>
</dbReference>
<dbReference type="Pfam" id="PF14310">
    <property type="entry name" value="Fn3-like"/>
    <property type="match status" value="1"/>
</dbReference>
<dbReference type="InterPro" id="IPR005084">
    <property type="entry name" value="CBM6"/>
</dbReference>
<dbReference type="Proteomes" id="UP000634229">
    <property type="component" value="Unassembled WGS sequence"/>
</dbReference>
<evidence type="ECO:0000313" key="5">
    <source>
        <dbReference type="EMBL" id="MBL1099563.1"/>
    </source>
</evidence>
<dbReference type="Pfam" id="PF00933">
    <property type="entry name" value="Glyco_hydro_3"/>
    <property type="match status" value="1"/>
</dbReference>
<dbReference type="SUPFAM" id="SSF50405">
    <property type="entry name" value="Actin-crosslinking proteins"/>
    <property type="match status" value="1"/>
</dbReference>
<evidence type="ECO:0000256" key="1">
    <source>
        <dbReference type="ARBA" id="ARBA00005336"/>
    </source>
</evidence>
<dbReference type="SUPFAM" id="SSF49785">
    <property type="entry name" value="Galactose-binding domain-like"/>
    <property type="match status" value="1"/>
</dbReference>
<keyword evidence="2" id="KW-0732">Signal</keyword>
<dbReference type="CDD" id="cd04084">
    <property type="entry name" value="CBM6_xylanase-like"/>
    <property type="match status" value="1"/>
</dbReference>
<gene>
    <name evidence="5" type="ORF">JK363_23415</name>
</gene>
<dbReference type="InterPro" id="IPR017853">
    <property type="entry name" value="GH"/>
</dbReference>
<dbReference type="PROSITE" id="PS51175">
    <property type="entry name" value="CBM6"/>
    <property type="match status" value="1"/>
</dbReference>
<dbReference type="InterPro" id="IPR001764">
    <property type="entry name" value="Glyco_hydro_3_N"/>
</dbReference>
<evidence type="ECO:0000256" key="2">
    <source>
        <dbReference type="ARBA" id="ARBA00022729"/>
    </source>
</evidence>
<dbReference type="PRINTS" id="PR00133">
    <property type="entry name" value="GLHYDRLASE3"/>
</dbReference>
<dbReference type="Pfam" id="PF01915">
    <property type="entry name" value="Glyco_hydro_3_C"/>
    <property type="match status" value="1"/>
</dbReference>
<dbReference type="InterPro" id="IPR036881">
    <property type="entry name" value="Glyco_hydro_3_C_sf"/>
</dbReference>
<dbReference type="InterPro" id="IPR026891">
    <property type="entry name" value="Fn3-like"/>
</dbReference>
<dbReference type="SUPFAM" id="SSF52279">
    <property type="entry name" value="Beta-D-glucan exohydrolase, C-terminal domain"/>
    <property type="match status" value="1"/>
</dbReference>
<proteinExistence type="inferred from homology"/>
<reference evidence="5 6" key="1">
    <citation type="submission" date="2021-01" db="EMBL/GenBank/DDBJ databases">
        <title>WGS of actinomycetes isolated from Thailand.</title>
        <authorList>
            <person name="Thawai C."/>
        </authorList>
    </citation>
    <scope>NUCLEOTIDE SEQUENCE [LARGE SCALE GENOMIC DNA]</scope>
    <source>
        <strain evidence="5 6">CA1R205</strain>
    </source>
</reference>
<dbReference type="InterPro" id="IPR008999">
    <property type="entry name" value="Actin-crosslinking"/>
</dbReference>
<dbReference type="InterPro" id="IPR008979">
    <property type="entry name" value="Galactose-bd-like_sf"/>
</dbReference>
<dbReference type="InterPro" id="IPR013783">
    <property type="entry name" value="Ig-like_fold"/>
</dbReference>
<dbReference type="Gene3D" id="2.60.40.10">
    <property type="entry name" value="Immunoglobulins"/>
    <property type="match status" value="1"/>
</dbReference>
<dbReference type="InterPro" id="IPR006584">
    <property type="entry name" value="Cellulose-bd_IV"/>
</dbReference>
<dbReference type="GO" id="GO:0016787">
    <property type="term" value="F:hydrolase activity"/>
    <property type="evidence" value="ECO:0007669"/>
    <property type="project" value="UniProtKB-KW"/>
</dbReference>
<evidence type="ECO:0000259" key="4">
    <source>
        <dbReference type="PROSITE" id="PS51175"/>
    </source>
</evidence>
<dbReference type="PANTHER" id="PTHR42721:SF3">
    <property type="entry name" value="BETA-D-XYLOSIDASE 5-RELATED"/>
    <property type="match status" value="1"/>
</dbReference>
<dbReference type="SUPFAM" id="SSF51445">
    <property type="entry name" value="(Trans)glycosidases"/>
    <property type="match status" value="1"/>
</dbReference>
<keyword evidence="3 5" id="KW-0378">Hydrolase</keyword>
<name>A0ABS1NHN4_9ACTN</name>
<comment type="similarity">
    <text evidence="1">Belongs to the glycosyl hydrolase 3 family.</text>
</comment>
<organism evidence="5 6">
    <name type="scientific">Streptomyces coffeae</name>
    <dbReference type="NCBI Taxonomy" id="621382"/>
    <lineage>
        <taxon>Bacteria</taxon>
        <taxon>Bacillati</taxon>
        <taxon>Actinomycetota</taxon>
        <taxon>Actinomycetes</taxon>
        <taxon>Kitasatosporales</taxon>
        <taxon>Streptomycetaceae</taxon>
        <taxon>Streptomyces</taxon>
    </lineage>
</organism>
<dbReference type="SMART" id="SM00606">
    <property type="entry name" value="CBD_IV"/>
    <property type="match status" value="1"/>
</dbReference>
<accession>A0ABS1NHN4</accession>
<dbReference type="PANTHER" id="PTHR42721">
    <property type="entry name" value="SUGAR HYDROLASE-RELATED"/>
    <property type="match status" value="1"/>
</dbReference>
<dbReference type="EMBL" id="JAERRF010000014">
    <property type="protein sequence ID" value="MBL1099563.1"/>
    <property type="molecule type" value="Genomic_DNA"/>
</dbReference>
<dbReference type="Gene3D" id="2.60.120.260">
    <property type="entry name" value="Galactose-binding domain-like"/>
    <property type="match status" value="1"/>
</dbReference>
<dbReference type="InterPro" id="IPR002772">
    <property type="entry name" value="Glyco_hydro_3_C"/>
</dbReference>
<dbReference type="Gene3D" id="3.40.50.1700">
    <property type="entry name" value="Glycoside hydrolase family 3 C-terminal domain"/>
    <property type="match status" value="1"/>
</dbReference>
<dbReference type="InterPro" id="IPR044993">
    <property type="entry name" value="BXL"/>
</dbReference>
<keyword evidence="6" id="KW-1185">Reference proteome</keyword>
<dbReference type="Pfam" id="PF03422">
    <property type="entry name" value="CBM_6"/>
    <property type="match status" value="1"/>
</dbReference>
<feature type="domain" description="CBM6" evidence="4">
    <location>
        <begin position="904"/>
        <end position="1025"/>
    </location>
</feature>
<dbReference type="InterPro" id="IPR036962">
    <property type="entry name" value="Glyco_hydro_3_N_sf"/>
</dbReference>
<protein>
    <submittedName>
        <fullName evidence="5">Glycoside hydrolase family 3 C-terminal domain-containing protein</fullName>
    </submittedName>
</protein>
<evidence type="ECO:0000256" key="3">
    <source>
        <dbReference type="ARBA" id="ARBA00022801"/>
    </source>
</evidence>